<sequence>MKDFGSPVGLPDQIVGKIFLFFLKVERIFPCVSRGSSGTSALEHARTIFSPLSFLFGVGLLPRKYHEFFSLLKVSTNKCLGWPEGEGEQTSEILMAEKTTKLDQGPR</sequence>
<reference evidence="1 2" key="1">
    <citation type="submission" date="2021-06" db="EMBL/GenBank/DDBJ databases">
        <title>Caerostris extrusa draft genome.</title>
        <authorList>
            <person name="Kono N."/>
            <person name="Arakawa K."/>
        </authorList>
    </citation>
    <scope>NUCLEOTIDE SEQUENCE [LARGE SCALE GENOMIC DNA]</scope>
</reference>
<comment type="caution">
    <text evidence="1">The sequence shown here is derived from an EMBL/GenBank/DDBJ whole genome shotgun (WGS) entry which is preliminary data.</text>
</comment>
<dbReference type="Proteomes" id="UP001054945">
    <property type="component" value="Unassembled WGS sequence"/>
</dbReference>
<gene>
    <name evidence="1" type="ORF">CEXT_403141</name>
</gene>
<protein>
    <submittedName>
        <fullName evidence="1">Uncharacterized protein</fullName>
    </submittedName>
</protein>
<proteinExistence type="predicted"/>
<evidence type="ECO:0000313" key="1">
    <source>
        <dbReference type="EMBL" id="GIY90991.1"/>
    </source>
</evidence>
<dbReference type="AlphaFoldDB" id="A0AAV4XAJ5"/>
<organism evidence="1 2">
    <name type="scientific">Caerostris extrusa</name>
    <name type="common">Bark spider</name>
    <name type="synonym">Caerostris bankana</name>
    <dbReference type="NCBI Taxonomy" id="172846"/>
    <lineage>
        <taxon>Eukaryota</taxon>
        <taxon>Metazoa</taxon>
        <taxon>Ecdysozoa</taxon>
        <taxon>Arthropoda</taxon>
        <taxon>Chelicerata</taxon>
        <taxon>Arachnida</taxon>
        <taxon>Araneae</taxon>
        <taxon>Araneomorphae</taxon>
        <taxon>Entelegynae</taxon>
        <taxon>Araneoidea</taxon>
        <taxon>Araneidae</taxon>
        <taxon>Caerostris</taxon>
    </lineage>
</organism>
<accession>A0AAV4XAJ5</accession>
<evidence type="ECO:0000313" key="2">
    <source>
        <dbReference type="Proteomes" id="UP001054945"/>
    </source>
</evidence>
<name>A0AAV4XAJ5_CAEEX</name>
<dbReference type="EMBL" id="BPLR01017369">
    <property type="protein sequence ID" value="GIY90991.1"/>
    <property type="molecule type" value="Genomic_DNA"/>
</dbReference>
<keyword evidence="2" id="KW-1185">Reference proteome</keyword>